<sequence length="104" mass="11817">MKAAFLGVTAHWINVKRKEGEETWEMRSEVIGFRSVSGDHSGKNLGQYFVGVCDRIGIMNTQRSKLHTLILNNTSRNTMKCETIEATHLRQNLPSWSADENQLP</sequence>
<dbReference type="Proteomes" id="UP000054477">
    <property type="component" value="Unassembled WGS sequence"/>
</dbReference>
<evidence type="ECO:0000313" key="2">
    <source>
        <dbReference type="Proteomes" id="UP000054477"/>
    </source>
</evidence>
<keyword evidence="2" id="KW-1185">Reference proteome</keyword>
<dbReference type="OrthoDB" id="3005622at2759"/>
<proteinExistence type="predicted"/>
<dbReference type="AlphaFoldDB" id="A0A0C9XDR2"/>
<dbReference type="HOGENOM" id="CLU_2250558_0_0_1"/>
<reference evidence="1 2" key="1">
    <citation type="submission" date="2014-04" db="EMBL/GenBank/DDBJ databases">
        <authorList>
            <consortium name="DOE Joint Genome Institute"/>
            <person name="Kuo A."/>
            <person name="Kohler A."/>
            <person name="Nagy L.G."/>
            <person name="Floudas D."/>
            <person name="Copeland A."/>
            <person name="Barry K.W."/>
            <person name="Cichocki N."/>
            <person name="Veneault-Fourrey C."/>
            <person name="LaButti K."/>
            <person name="Lindquist E.A."/>
            <person name="Lipzen A."/>
            <person name="Lundell T."/>
            <person name="Morin E."/>
            <person name="Murat C."/>
            <person name="Sun H."/>
            <person name="Tunlid A."/>
            <person name="Henrissat B."/>
            <person name="Grigoriev I.V."/>
            <person name="Hibbett D.S."/>
            <person name="Martin F."/>
            <person name="Nordberg H.P."/>
            <person name="Cantor M.N."/>
            <person name="Hua S.X."/>
        </authorList>
    </citation>
    <scope>NUCLEOTIDE SEQUENCE [LARGE SCALE GENOMIC DNA]</scope>
    <source>
        <strain evidence="1 2">LaAM-08-1</strain>
    </source>
</reference>
<evidence type="ECO:0000313" key="1">
    <source>
        <dbReference type="EMBL" id="KIJ99738.1"/>
    </source>
</evidence>
<dbReference type="EMBL" id="KN838641">
    <property type="protein sequence ID" value="KIJ99738.1"/>
    <property type="molecule type" value="Genomic_DNA"/>
</dbReference>
<gene>
    <name evidence="1" type="ORF">K443DRAFT_8215</name>
</gene>
<name>A0A0C9XDR2_9AGAR</name>
<protein>
    <submittedName>
        <fullName evidence="1">Uncharacterized protein</fullName>
    </submittedName>
</protein>
<organism evidence="1 2">
    <name type="scientific">Laccaria amethystina LaAM-08-1</name>
    <dbReference type="NCBI Taxonomy" id="1095629"/>
    <lineage>
        <taxon>Eukaryota</taxon>
        <taxon>Fungi</taxon>
        <taxon>Dikarya</taxon>
        <taxon>Basidiomycota</taxon>
        <taxon>Agaricomycotina</taxon>
        <taxon>Agaricomycetes</taxon>
        <taxon>Agaricomycetidae</taxon>
        <taxon>Agaricales</taxon>
        <taxon>Agaricineae</taxon>
        <taxon>Hydnangiaceae</taxon>
        <taxon>Laccaria</taxon>
    </lineage>
</organism>
<reference evidence="2" key="2">
    <citation type="submission" date="2015-01" db="EMBL/GenBank/DDBJ databases">
        <title>Evolutionary Origins and Diversification of the Mycorrhizal Mutualists.</title>
        <authorList>
            <consortium name="DOE Joint Genome Institute"/>
            <consortium name="Mycorrhizal Genomics Consortium"/>
            <person name="Kohler A."/>
            <person name="Kuo A."/>
            <person name="Nagy L.G."/>
            <person name="Floudas D."/>
            <person name="Copeland A."/>
            <person name="Barry K.W."/>
            <person name="Cichocki N."/>
            <person name="Veneault-Fourrey C."/>
            <person name="LaButti K."/>
            <person name="Lindquist E.A."/>
            <person name="Lipzen A."/>
            <person name="Lundell T."/>
            <person name="Morin E."/>
            <person name="Murat C."/>
            <person name="Riley R."/>
            <person name="Ohm R."/>
            <person name="Sun H."/>
            <person name="Tunlid A."/>
            <person name="Henrissat B."/>
            <person name="Grigoriev I.V."/>
            <person name="Hibbett D.S."/>
            <person name="Martin F."/>
        </authorList>
    </citation>
    <scope>NUCLEOTIDE SEQUENCE [LARGE SCALE GENOMIC DNA]</scope>
    <source>
        <strain evidence="2">LaAM-08-1</strain>
    </source>
</reference>
<accession>A0A0C9XDR2</accession>